<evidence type="ECO:0000256" key="8">
    <source>
        <dbReference type="SAM" id="Phobius"/>
    </source>
</evidence>
<dbReference type="InterPro" id="IPR002165">
    <property type="entry name" value="Plexin_repeat"/>
</dbReference>
<dbReference type="PANTHER" id="PTHR11036">
    <property type="entry name" value="SEMAPHORIN"/>
    <property type="match status" value="1"/>
</dbReference>
<evidence type="ECO:0000256" key="4">
    <source>
        <dbReference type="ARBA" id="ARBA00023136"/>
    </source>
</evidence>
<keyword evidence="8" id="KW-1133">Transmembrane helix</keyword>
<dbReference type="SMART" id="SM00423">
    <property type="entry name" value="PSI"/>
    <property type="match status" value="1"/>
</dbReference>
<evidence type="ECO:0000259" key="10">
    <source>
        <dbReference type="PROSITE" id="PS51004"/>
    </source>
</evidence>
<evidence type="ECO:0000313" key="12">
    <source>
        <dbReference type="Proteomes" id="UP001154078"/>
    </source>
</evidence>
<keyword evidence="3" id="KW-0524">Neurogenesis</keyword>
<evidence type="ECO:0000313" key="11">
    <source>
        <dbReference type="EMBL" id="CAH0562660.1"/>
    </source>
</evidence>
<evidence type="ECO:0000256" key="1">
    <source>
        <dbReference type="ARBA" id="ARBA00004370"/>
    </source>
</evidence>
<gene>
    <name evidence="11" type="ORF">MELIAE_LOCUS11711</name>
</gene>
<dbReference type="SUPFAM" id="SSF103575">
    <property type="entry name" value="Plexin repeat"/>
    <property type="match status" value="1"/>
</dbReference>
<dbReference type="SUPFAM" id="SSF101912">
    <property type="entry name" value="Sema domain"/>
    <property type="match status" value="1"/>
</dbReference>
<feature type="signal peptide" evidence="9">
    <location>
        <begin position="1"/>
        <end position="27"/>
    </location>
</feature>
<proteinExistence type="predicted"/>
<keyword evidence="5" id="KW-1015">Disulfide bond</keyword>
<dbReference type="InterPro" id="IPR015943">
    <property type="entry name" value="WD40/YVTN_repeat-like_dom_sf"/>
</dbReference>
<feature type="chain" id="PRO_5040268068" description="Sema domain-containing protein" evidence="9">
    <location>
        <begin position="28"/>
        <end position="723"/>
    </location>
</feature>
<accession>A0A9P0FM65</accession>
<dbReference type="InterPro" id="IPR027231">
    <property type="entry name" value="Semaphorin"/>
</dbReference>
<dbReference type="GO" id="GO:0005886">
    <property type="term" value="C:plasma membrane"/>
    <property type="evidence" value="ECO:0007669"/>
    <property type="project" value="TreeGrafter"/>
</dbReference>
<dbReference type="InterPro" id="IPR001627">
    <property type="entry name" value="Semap_dom"/>
</dbReference>
<dbReference type="AlphaFoldDB" id="A0A9P0FM65"/>
<name>A0A9P0FM65_BRAAE</name>
<organism evidence="11 12">
    <name type="scientific">Brassicogethes aeneus</name>
    <name type="common">Rape pollen beetle</name>
    <name type="synonym">Meligethes aeneus</name>
    <dbReference type="NCBI Taxonomy" id="1431903"/>
    <lineage>
        <taxon>Eukaryota</taxon>
        <taxon>Metazoa</taxon>
        <taxon>Ecdysozoa</taxon>
        <taxon>Arthropoda</taxon>
        <taxon>Hexapoda</taxon>
        <taxon>Insecta</taxon>
        <taxon>Pterygota</taxon>
        <taxon>Neoptera</taxon>
        <taxon>Endopterygota</taxon>
        <taxon>Coleoptera</taxon>
        <taxon>Polyphaga</taxon>
        <taxon>Cucujiformia</taxon>
        <taxon>Nitidulidae</taxon>
        <taxon>Meligethinae</taxon>
        <taxon>Brassicogethes</taxon>
    </lineage>
</organism>
<dbReference type="InterPro" id="IPR036352">
    <property type="entry name" value="Semap_dom_sf"/>
</dbReference>
<feature type="domain" description="Sema" evidence="10">
    <location>
        <begin position="28"/>
        <end position="499"/>
    </location>
</feature>
<comment type="caution">
    <text evidence="7">Lacks conserved residue(s) required for the propagation of feature annotation.</text>
</comment>
<dbReference type="OrthoDB" id="9988752at2759"/>
<dbReference type="Pfam" id="PF01437">
    <property type="entry name" value="PSI"/>
    <property type="match status" value="1"/>
</dbReference>
<dbReference type="GO" id="GO:0045499">
    <property type="term" value="F:chemorepellent activity"/>
    <property type="evidence" value="ECO:0007669"/>
    <property type="project" value="TreeGrafter"/>
</dbReference>
<reference evidence="11" key="1">
    <citation type="submission" date="2021-12" db="EMBL/GenBank/DDBJ databases">
        <authorList>
            <person name="King R."/>
        </authorList>
    </citation>
    <scope>NUCLEOTIDE SEQUENCE</scope>
</reference>
<dbReference type="GO" id="GO:0030335">
    <property type="term" value="P:positive regulation of cell migration"/>
    <property type="evidence" value="ECO:0007669"/>
    <property type="project" value="TreeGrafter"/>
</dbReference>
<keyword evidence="4 8" id="KW-0472">Membrane</keyword>
<dbReference type="SMART" id="SM00630">
    <property type="entry name" value="Sema"/>
    <property type="match status" value="1"/>
</dbReference>
<evidence type="ECO:0000256" key="3">
    <source>
        <dbReference type="ARBA" id="ARBA00022902"/>
    </source>
</evidence>
<dbReference type="PANTHER" id="PTHR11036:SF131">
    <property type="entry name" value="MIP07328P"/>
    <property type="match status" value="1"/>
</dbReference>
<dbReference type="Gene3D" id="2.130.10.10">
    <property type="entry name" value="YVTN repeat-like/Quinoprotein amine dehydrogenase"/>
    <property type="match status" value="1"/>
</dbReference>
<keyword evidence="12" id="KW-1185">Reference proteome</keyword>
<dbReference type="GO" id="GO:0071526">
    <property type="term" value="P:semaphorin-plexin signaling pathway"/>
    <property type="evidence" value="ECO:0007669"/>
    <property type="project" value="TreeGrafter"/>
</dbReference>
<evidence type="ECO:0000256" key="2">
    <source>
        <dbReference type="ARBA" id="ARBA00022782"/>
    </source>
</evidence>
<evidence type="ECO:0000256" key="7">
    <source>
        <dbReference type="PROSITE-ProRule" id="PRU00352"/>
    </source>
</evidence>
<keyword evidence="9" id="KW-0732">Signal</keyword>
<dbReference type="EMBL" id="OV121139">
    <property type="protein sequence ID" value="CAH0562660.1"/>
    <property type="molecule type" value="Genomic_DNA"/>
</dbReference>
<keyword evidence="8" id="KW-0812">Transmembrane</keyword>
<comment type="subcellular location">
    <subcellularLocation>
        <location evidence="1">Membrane</location>
    </subcellularLocation>
</comment>
<dbReference type="Pfam" id="PF01403">
    <property type="entry name" value="Sema"/>
    <property type="match status" value="1"/>
</dbReference>
<dbReference type="FunFam" id="2.130.10.10:FF:000346">
    <property type="entry name" value="Sema-1a, isoform D"/>
    <property type="match status" value="1"/>
</dbReference>
<evidence type="ECO:0000256" key="9">
    <source>
        <dbReference type="SAM" id="SignalP"/>
    </source>
</evidence>
<feature type="transmembrane region" description="Helical" evidence="8">
    <location>
        <begin position="618"/>
        <end position="641"/>
    </location>
</feature>
<evidence type="ECO:0000256" key="5">
    <source>
        <dbReference type="ARBA" id="ARBA00023157"/>
    </source>
</evidence>
<keyword evidence="2" id="KW-0221">Differentiation</keyword>
<evidence type="ECO:0000256" key="6">
    <source>
        <dbReference type="ARBA" id="ARBA00023180"/>
    </source>
</evidence>
<dbReference type="GO" id="GO:0007411">
    <property type="term" value="P:axon guidance"/>
    <property type="evidence" value="ECO:0007669"/>
    <property type="project" value="TreeGrafter"/>
</dbReference>
<dbReference type="GO" id="GO:0030215">
    <property type="term" value="F:semaphorin receptor binding"/>
    <property type="evidence" value="ECO:0007669"/>
    <property type="project" value="InterPro"/>
</dbReference>
<keyword evidence="6" id="KW-0325">Glycoprotein</keyword>
<dbReference type="PROSITE" id="PS51004">
    <property type="entry name" value="SEMA"/>
    <property type="match status" value="1"/>
</dbReference>
<dbReference type="Gene3D" id="3.30.1680.10">
    <property type="entry name" value="ligand-binding face of the semaphorins, domain 2"/>
    <property type="match status" value="1"/>
</dbReference>
<dbReference type="InterPro" id="IPR016201">
    <property type="entry name" value="PSI"/>
</dbReference>
<sequence>MPSITEHSAFRCLNLVLAFILPSLSLCWLPDTTTKLVNNHKQLSSISFLGNSNASDHFVVLYQDKQSILLGGMNRVYNLSIYDLTERPESNIFWNSSDAHEQLCILKGKTDSDCQNYIRILFRTSDTEDKFIVCGTNSYKPLCRNYSRKNGNFAMEKETEGKGLCPYDPEHNSTAIYSNDHLFAATMADFSGGDPLIYRDGTSGLRTEISDFKQLNAPNFVSSLTYNDYVYFFFRETAVEFMNCGKVIYSRVARVCKHDKGGPRLFKNRWTTFLKARLNCSVPGEYPFYFDEIQSTSEVIEGNYGSNARSKVVYGALTTPNNAISGSAICLYQMEDMNKVFQGAFKQQDSINSNWLPVPQDKVPTTPRPGECVQDSRILQDANVNFIKTHSLMEEAVPALFGRPILIKVSLHYRFTSVTVDPQVPTDNNRYFFDVLYIGTDDGKIIKAVNIPSEDSAKGFVISENEVFPLGSAVKQLKLAPGYGRVVAVSEGEVKLVTLNHCASASHCAGCVELRDPHCAWDTKHGACVSVDAVTSRRFLIQDVRYGEVARCRNRAVDNDVAPKVEVTLSEGRGENVDKEDPLLIDGTLDDGCNEVGGDSKIRGCAVQNRLNMYTSEYLHIFVATASLAGLFVGFLCGYFVSRRFQNQPQYPNSAFIEQHNHLDRSVNQNSFLASRKQVNLVLNVSNSESFDTLPPKKDNLGSTKNLNITNEGTLQKIKKTYI</sequence>
<dbReference type="Proteomes" id="UP001154078">
    <property type="component" value="Chromosome 8"/>
</dbReference>
<protein>
    <recommendedName>
        <fullName evidence="10">Sema domain-containing protein</fullName>
    </recommendedName>
</protein>